<dbReference type="AlphaFoldDB" id="A0A915PQ12"/>
<dbReference type="Proteomes" id="UP000887581">
    <property type="component" value="Unplaced"/>
</dbReference>
<evidence type="ECO:0000313" key="1">
    <source>
        <dbReference type="Proteomes" id="UP000887581"/>
    </source>
</evidence>
<keyword evidence="1" id="KW-1185">Reference proteome</keyword>
<name>A0A915PQ12_9BILA</name>
<reference evidence="2" key="1">
    <citation type="submission" date="2022-11" db="UniProtKB">
        <authorList>
            <consortium name="WormBaseParasite"/>
        </authorList>
    </citation>
    <scope>IDENTIFICATION</scope>
</reference>
<proteinExistence type="predicted"/>
<evidence type="ECO:0000313" key="2">
    <source>
        <dbReference type="WBParaSite" id="sdigi.contig306.g7286.t1"/>
    </source>
</evidence>
<organism evidence="1 2">
    <name type="scientific">Setaria digitata</name>
    <dbReference type="NCBI Taxonomy" id="48799"/>
    <lineage>
        <taxon>Eukaryota</taxon>
        <taxon>Metazoa</taxon>
        <taxon>Ecdysozoa</taxon>
        <taxon>Nematoda</taxon>
        <taxon>Chromadorea</taxon>
        <taxon>Rhabditida</taxon>
        <taxon>Spirurina</taxon>
        <taxon>Spiruromorpha</taxon>
        <taxon>Filarioidea</taxon>
        <taxon>Setariidae</taxon>
        <taxon>Setaria</taxon>
    </lineage>
</organism>
<protein>
    <submittedName>
        <fullName evidence="2">Secreted protein</fullName>
    </submittedName>
</protein>
<dbReference type="WBParaSite" id="sdigi.contig306.g7286.t1">
    <property type="protein sequence ID" value="sdigi.contig306.g7286.t1"/>
    <property type="gene ID" value="sdigi.contig306.g7286"/>
</dbReference>
<sequence length="85" mass="9740">MRCVRAAHARAHIVVMATAVTIPERVKGQVEYDEVISGMLWCTVAYRNVHWSVGCKLSIRKFRVNREIFPDTPRNNQYSAPPRQG</sequence>
<accession>A0A915PQ12</accession>